<proteinExistence type="predicted"/>
<comment type="caution">
    <text evidence="1">The sequence shown here is derived from an EMBL/GenBank/DDBJ whole genome shotgun (WGS) entry which is preliminary data.</text>
</comment>
<name>A0A8H9K584_VIBVL</name>
<evidence type="ECO:0000313" key="1">
    <source>
        <dbReference type="EMBL" id="HAS8538270.1"/>
    </source>
</evidence>
<organism evidence="1">
    <name type="scientific">Vibrio vulnificus</name>
    <dbReference type="NCBI Taxonomy" id="672"/>
    <lineage>
        <taxon>Bacteria</taxon>
        <taxon>Pseudomonadati</taxon>
        <taxon>Pseudomonadota</taxon>
        <taxon>Gammaproteobacteria</taxon>
        <taxon>Vibrionales</taxon>
        <taxon>Vibrionaceae</taxon>
        <taxon>Vibrio</taxon>
    </lineage>
</organism>
<reference evidence="1" key="1">
    <citation type="journal article" date="2018" name="Genome Biol.">
        <title>SKESA: strategic k-mer extension for scrupulous assemblies.</title>
        <authorList>
            <person name="Souvorov A."/>
            <person name="Agarwala R."/>
            <person name="Lipman D.J."/>
        </authorList>
    </citation>
    <scope>NUCLEOTIDE SEQUENCE</scope>
    <source>
        <strain evidence="1">BCW_3452</strain>
    </source>
</reference>
<dbReference type="AlphaFoldDB" id="A0A8H9K584"/>
<gene>
    <name evidence="1" type="ORF">I7730_00460</name>
</gene>
<sequence>MNNNETYYGFAALWSFQGEKGTIVSGRQESIKARDESHAHEQMISALTKLFPHMAPEKIDVTIYDEGELPPEEDDF</sequence>
<dbReference type="Proteomes" id="UP000863257">
    <property type="component" value="Unassembled WGS sequence"/>
</dbReference>
<protein>
    <submittedName>
        <fullName evidence="1">Uncharacterized protein</fullName>
    </submittedName>
</protein>
<reference evidence="1" key="2">
    <citation type="submission" date="2019-01" db="EMBL/GenBank/DDBJ databases">
        <authorList>
            <consortium name="NCBI Pathogen Detection Project"/>
        </authorList>
    </citation>
    <scope>NUCLEOTIDE SEQUENCE</scope>
    <source>
        <strain evidence="1">BCW_3452</strain>
    </source>
</reference>
<accession>A0A8H9K584</accession>
<dbReference type="EMBL" id="DACRBY010000001">
    <property type="protein sequence ID" value="HAS8538270.1"/>
    <property type="molecule type" value="Genomic_DNA"/>
</dbReference>